<dbReference type="Proteomes" id="UP000054270">
    <property type="component" value="Unassembled WGS sequence"/>
</dbReference>
<dbReference type="EMBL" id="KN817520">
    <property type="protein sequence ID" value="KJA28755.1"/>
    <property type="molecule type" value="Genomic_DNA"/>
</dbReference>
<dbReference type="OrthoDB" id="3485059at2759"/>
<gene>
    <name evidence="1" type="ORF">HYPSUDRAFT_618359</name>
</gene>
<organism evidence="1 2">
    <name type="scientific">Hypholoma sublateritium (strain FD-334 SS-4)</name>
    <dbReference type="NCBI Taxonomy" id="945553"/>
    <lineage>
        <taxon>Eukaryota</taxon>
        <taxon>Fungi</taxon>
        <taxon>Dikarya</taxon>
        <taxon>Basidiomycota</taxon>
        <taxon>Agaricomycotina</taxon>
        <taxon>Agaricomycetes</taxon>
        <taxon>Agaricomycetidae</taxon>
        <taxon>Agaricales</taxon>
        <taxon>Agaricineae</taxon>
        <taxon>Strophariaceae</taxon>
        <taxon>Hypholoma</taxon>
    </lineage>
</organism>
<keyword evidence="2" id="KW-1185">Reference proteome</keyword>
<dbReference type="AlphaFoldDB" id="A0A0D2QAU9"/>
<accession>A0A0D2QAU9</accession>
<reference evidence="2" key="1">
    <citation type="submission" date="2014-04" db="EMBL/GenBank/DDBJ databases">
        <title>Evolutionary Origins and Diversification of the Mycorrhizal Mutualists.</title>
        <authorList>
            <consortium name="DOE Joint Genome Institute"/>
            <consortium name="Mycorrhizal Genomics Consortium"/>
            <person name="Kohler A."/>
            <person name="Kuo A."/>
            <person name="Nagy L.G."/>
            <person name="Floudas D."/>
            <person name="Copeland A."/>
            <person name="Barry K.W."/>
            <person name="Cichocki N."/>
            <person name="Veneault-Fourrey C."/>
            <person name="LaButti K."/>
            <person name="Lindquist E.A."/>
            <person name="Lipzen A."/>
            <person name="Lundell T."/>
            <person name="Morin E."/>
            <person name="Murat C."/>
            <person name="Riley R."/>
            <person name="Ohm R."/>
            <person name="Sun H."/>
            <person name="Tunlid A."/>
            <person name="Henrissat B."/>
            <person name="Grigoriev I.V."/>
            <person name="Hibbett D.S."/>
            <person name="Martin F."/>
        </authorList>
    </citation>
    <scope>NUCLEOTIDE SEQUENCE [LARGE SCALE GENOMIC DNA]</scope>
    <source>
        <strain evidence="2">FD-334 SS-4</strain>
    </source>
</reference>
<protein>
    <submittedName>
        <fullName evidence="1">Uncharacterized protein</fullName>
    </submittedName>
</protein>
<name>A0A0D2QAU9_HYPSF</name>
<evidence type="ECO:0000313" key="2">
    <source>
        <dbReference type="Proteomes" id="UP000054270"/>
    </source>
</evidence>
<sequence length="180" mass="18950">MVYINLKYSTVYLLSAVSVVLATFAEIELQLGFVSSNSTNWDNLLNAFPTTGGSLTEAIDILIAGQNFADSLSTVAELTAANGPLNVANATEILNTVLMCMETLQNSLFVIAAKEPALVGLPSGIMVQGFTHDILELLNASSIEFANSFIGVAPASLLPIDTAIRTDVSEAFATAIDAFN</sequence>
<proteinExistence type="predicted"/>
<evidence type="ECO:0000313" key="1">
    <source>
        <dbReference type="EMBL" id="KJA28755.1"/>
    </source>
</evidence>